<feature type="chain" id="PRO_5020474977" evidence="3">
    <location>
        <begin position="20"/>
        <end position="569"/>
    </location>
</feature>
<dbReference type="Proteomes" id="UP000294498">
    <property type="component" value="Unassembled WGS sequence"/>
</dbReference>
<evidence type="ECO:0000256" key="3">
    <source>
        <dbReference type="SAM" id="SignalP"/>
    </source>
</evidence>
<dbReference type="PANTHER" id="PTHR15337:SF11">
    <property type="entry name" value="THIOREDOXIN DOMAIN-CONTAINING PROTEIN"/>
    <property type="match status" value="1"/>
</dbReference>
<feature type="domain" description="Thioredoxin" evidence="4">
    <location>
        <begin position="24"/>
        <end position="173"/>
    </location>
</feature>
<dbReference type="InterPro" id="IPR017937">
    <property type="entry name" value="Thioredoxin_CS"/>
</dbReference>
<reference evidence="5 6" key="1">
    <citation type="submission" date="2019-03" db="EMBL/GenBank/DDBJ databases">
        <title>Genomic Encyclopedia of Type Strains, Phase IV (KMG-IV): sequencing the most valuable type-strain genomes for metagenomic binning, comparative biology and taxonomic classification.</title>
        <authorList>
            <person name="Goeker M."/>
        </authorList>
    </citation>
    <scope>NUCLEOTIDE SEQUENCE [LARGE SCALE GENOMIC DNA]</scope>
    <source>
        <strain evidence="5 6">DSM 100059</strain>
    </source>
</reference>
<dbReference type="InterPro" id="IPR004879">
    <property type="entry name" value="Ssp411-like_TRX"/>
</dbReference>
<dbReference type="InterPro" id="IPR013766">
    <property type="entry name" value="Thioredoxin_domain"/>
</dbReference>
<keyword evidence="6" id="KW-1185">Reference proteome</keyword>
<name>A0A4R8DU31_9BACT</name>
<dbReference type="PANTHER" id="PTHR15337">
    <property type="entry name" value="ANTERIOR GRADIENT PROTEIN-RELATED"/>
    <property type="match status" value="1"/>
</dbReference>
<dbReference type="Pfam" id="PF03190">
    <property type="entry name" value="Thioredox_DsbH"/>
    <property type="match status" value="1"/>
</dbReference>
<gene>
    <name evidence="5" type="ORF">EDB95_2894</name>
</gene>
<evidence type="ECO:0000313" key="6">
    <source>
        <dbReference type="Proteomes" id="UP000294498"/>
    </source>
</evidence>
<evidence type="ECO:0000256" key="2">
    <source>
        <dbReference type="ARBA" id="ARBA00023284"/>
    </source>
</evidence>
<keyword evidence="2" id="KW-0676">Redox-active center</keyword>
<protein>
    <submittedName>
        <fullName evidence="5">Thioredoxin-like protein</fullName>
    </submittedName>
</protein>
<evidence type="ECO:0000313" key="5">
    <source>
        <dbReference type="EMBL" id="TDX01850.1"/>
    </source>
</evidence>
<keyword evidence="1 3" id="KW-0732">Signal</keyword>
<comment type="caution">
    <text evidence="5">The sequence shown here is derived from an EMBL/GenBank/DDBJ whole genome shotgun (WGS) entry which is preliminary data.</text>
</comment>
<feature type="signal peptide" evidence="3">
    <location>
        <begin position="1"/>
        <end position="19"/>
    </location>
</feature>
<dbReference type="Gene3D" id="3.40.30.10">
    <property type="entry name" value="Glutaredoxin"/>
    <property type="match status" value="1"/>
</dbReference>
<dbReference type="EMBL" id="SODV01000001">
    <property type="protein sequence ID" value="TDX01850.1"/>
    <property type="molecule type" value="Genomic_DNA"/>
</dbReference>
<proteinExistence type="predicted"/>
<dbReference type="PROSITE" id="PS00194">
    <property type="entry name" value="THIOREDOXIN_1"/>
    <property type="match status" value="1"/>
</dbReference>
<accession>A0A4R8DU31</accession>
<dbReference type="InterPro" id="IPR051099">
    <property type="entry name" value="AGR/TXD"/>
</dbReference>
<organism evidence="5 6">
    <name type="scientific">Dinghuibacter silviterrae</name>
    <dbReference type="NCBI Taxonomy" id="1539049"/>
    <lineage>
        <taxon>Bacteria</taxon>
        <taxon>Pseudomonadati</taxon>
        <taxon>Bacteroidota</taxon>
        <taxon>Chitinophagia</taxon>
        <taxon>Chitinophagales</taxon>
        <taxon>Chitinophagaceae</taxon>
        <taxon>Dinghuibacter</taxon>
    </lineage>
</organism>
<dbReference type="SUPFAM" id="SSF52833">
    <property type="entry name" value="Thioredoxin-like"/>
    <property type="match status" value="1"/>
</dbReference>
<evidence type="ECO:0000256" key="1">
    <source>
        <dbReference type="ARBA" id="ARBA00022729"/>
    </source>
</evidence>
<dbReference type="InterPro" id="IPR036249">
    <property type="entry name" value="Thioredoxin-like_sf"/>
</dbReference>
<evidence type="ECO:0000259" key="4">
    <source>
        <dbReference type="PROSITE" id="PS51352"/>
    </source>
</evidence>
<dbReference type="PROSITE" id="PS51352">
    <property type="entry name" value="THIOREDOXIN_2"/>
    <property type="match status" value="1"/>
</dbReference>
<sequence length="569" mass="65871">MRFWYLLILILCMQVQLSAASGMAKGDGSYFSFQVNSLSNDSLGERGVQFEQGLTWEQVKEKARAEHKYIFLDCFATWCGPCKAMDRDVYPDPEVGRILNRKFISVRVQMDKTNYDDEFIKQWYTDAETIQSDYTITAFPSFIFFSPEGIPLHKGVGYRNSEQFVELVNEVFAPDRQYYRVLANFGPGKIDTSELKGLARAFRLSDKFLAGEIAADYLTRIPSVELGLKDNIQLMMEFSYNQKVREIGLSYFSSLSSREICTEINLQLIEAFKSDTGMQKIILSYLKNLSIESVQKNILNLDLLVIFKNMPMVREVANKYVISLSEDRLYTIDNLKFIAEFTKTSQDKGFTLFFSHADKVDSIMHREGHVKNVAYVSNYATGITDNIIAKEEVGPYWEGAVKGERVNWRKISRVIRNKYNRKIADRVILNAKVSLYEFYAKKYNQQWSEYIKYNIRKIEVYGTDTTSGFFDSILLNNFSYYVFLHSQRKRQLNIVSEWMEGVVRRNPNDENDVDTYANILYKIGKKVAALEMEQKALIIAEGKKNEHGVKIFKDNILKMNGDKPTWIAK</sequence>
<dbReference type="AlphaFoldDB" id="A0A4R8DU31"/>